<reference evidence="3" key="1">
    <citation type="submission" date="2014-04" db="EMBL/GenBank/DDBJ databases">
        <title>Evolutionary Origins and Diversification of the Mycorrhizal Mutualists.</title>
        <authorList>
            <consortium name="DOE Joint Genome Institute"/>
            <consortium name="Mycorrhizal Genomics Consortium"/>
            <person name="Kohler A."/>
            <person name="Kuo A."/>
            <person name="Nagy L.G."/>
            <person name="Floudas D."/>
            <person name="Copeland A."/>
            <person name="Barry K.W."/>
            <person name="Cichocki N."/>
            <person name="Veneault-Fourrey C."/>
            <person name="LaButti K."/>
            <person name="Lindquist E.A."/>
            <person name="Lipzen A."/>
            <person name="Lundell T."/>
            <person name="Morin E."/>
            <person name="Murat C."/>
            <person name="Riley R."/>
            <person name="Ohm R."/>
            <person name="Sun H."/>
            <person name="Tunlid A."/>
            <person name="Henrissat B."/>
            <person name="Grigoriev I.V."/>
            <person name="Hibbett D.S."/>
            <person name="Martin F."/>
        </authorList>
    </citation>
    <scope>NUCLEOTIDE SEQUENCE [LARGE SCALE GENOMIC DNA]</scope>
    <source>
        <strain evidence="3">FD-334 SS-4</strain>
    </source>
</reference>
<dbReference type="Proteomes" id="UP000054270">
    <property type="component" value="Unassembled WGS sequence"/>
</dbReference>
<proteinExistence type="predicted"/>
<feature type="compositionally biased region" description="Polar residues" evidence="1">
    <location>
        <begin position="101"/>
        <end position="110"/>
    </location>
</feature>
<feature type="region of interest" description="Disordered" evidence="1">
    <location>
        <begin position="199"/>
        <end position="250"/>
    </location>
</feature>
<dbReference type="AlphaFoldDB" id="A0A0D2N0Q1"/>
<feature type="compositionally biased region" description="Basic and acidic residues" evidence="1">
    <location>
        <begin position="227"/>
        <end position="243"/>
    </location>
</feature>
<protein>
    <submittedName>
        <fullName evidence="2">Uncharacterized protein</fullName>
    </submittedName>
</protein>
<feature type="compositionally biased region" description="Polar residues" evidence="1">
    <location>
        <begin position="199"/>
        <end position="209"/>
    </location>
</feature>
<evidence type="ECO:0000313" key="2">
    <source>
        <dbReference type="EMBL" id="KJA12754.1"/>
    </source>
</evidence>
<feature type="compositionally biased region" description="Basic and acidic residues" evidence="1">
    <location>
        <begin position="111"/>
        <end position="124"/>
    </location>
</feature>
<dbReference type="EMBL" id="KN817932">
    <property type="protein sequence ID" value="KJA12754.1"/>
    <property type="molecule type" value="Genomic_DNA"/>
</dbReference>
<gene>
    <name evidence="2" type="ORF">HYPSUDRAFT_210157</name>
</gene>
<organism evidence="2 3">
    <name type="scientific">Hypholoma sublateritium (strain FD-334 SS-4)</name>
    <dbReference type="NCBI Taxonomy" id="945553"/>
    <lineage>
        <taxon>Eukaryota</taxon>
        <taxon>Fungi</taxon>
        <taxon>Dikarya</taxon>
        <taxon>Basidiomycota</taxon>
        <taxon>Agaricomycotina</taxon>
        <taxon>Agaricomycetes</taxon>
        <taxon>Agaricomycetidae</taxon>
        <taxon>Agaricales</taxon>
        <taxon>Agaricineae</taxon>
        <taxon>Strophariaceae</taxon>
        <taxon>Hypholoma</taxon>
    </lineage>
</organism>
<evidence type="ECO:0000256" key="1">
    <source>
        <dbReference type="SAM" id="MobiDB-lite"/>
    </source>
</evidence>
<sequence length="311" mass="33234">MESSSAVVYTKAWPGSGQDLPNVQLALFSDDPDYVSLQQSYVAQILKAIQRVNVNFDRVQASLPPSIQPCSIMACASIPKRTPPPLNSTYLSHPVLSPSSRQAASLSPAQDSRRFRNPCHDDTAPHPASSSALPCDTRGKCAHYALRRKRAGAVGTHSSTSARDTLSFFLRVHAAAVPAAPPPEPATLLVSYSESLTADKSSTQSTTPSIRPLNHPITPSRSALSADETRTRGRQHSCTDARDNGPAGARDAGVQCGADLSYAMVDAPARSTLRGLASGILLVDTPRFLLRHQLCSRDTVPARARRPAYSS</sequence>
<evidence type="ECO:0000313" key="3">
    <source>
        <dbReference type="Proteomes" id="UP000054270"/>
    </source>
</evidence>
<keyword evidence="3" id="KW-1185">Reference proteome</keyword>
<accession>A0A0D2N0Q1</accession>
<feature type="region of interest" description="Disordered" evidence="1">
    <location>
        <begin position="101"/>
        <end position="132"/>
    </location>
</feature>
<name>A0A0D2N0Q1_HYPSF</name>